<dbReference type="Proteomes" id="UP001207930">
    <property type="component" value="Unassembled WGS sequence"/>
</dbReference>
<evidence type="ECO:0000313" key="1">
    <source>
        <dbReference type="EMBL" id="MCW1883684.1"/>
    </source>
</evidence>
<protein>
    <submittedName>
        <fullName evidence="1">Uncharacterized protein</fullName>
    </submittedName>
</protein>
<organism evidence="1 2">
    <name type="scientific">Luteolibacter flavescens</name>
    <dbReference type="NCBI Taxonomy" id="1859460"/>
    <lineage>
        <taxon>Bacteria</taxon>
        <taxon>Pseudomonadati</taxon>
        <taxon>Verrucomicrobiota</taxon>
        <taxon>Verrucomicrobiia</taxon>
        <taxon>Verrucomicrobiales</taxon>
        <taxon>Verrucomicrobiaceae</taxon>
        <taxon>Luteolibacter</taxon>
    </lineage>
</organism>
<accession>A0ABT3FKE7</accession>
<comment type="caution">
    <text evidence="1">The sequence shown here is derived from an EMBL/GenBank/DDBJ whole genome shotgun (WGS) entry which is preliminary data.</text>
</comment>
<dbReference type="EMBL" id="JAPDDS010000001">
    <property type="protein sequence ID" value="MCW1883684.1"/>
    <property type="molecule type" value="Genomic_DNA"/>
</dbReference>
<name>A0ABT3FKE7_9BACT</name>
<proteinExistence type="predicted"/>
<gene>
    <name evidence="1" type="ORF">OKA04_03025</name>
</gene>
<reference evidence="1 2" key="1">
    <citation type="submission" date="2022-10" db="EMBL/GenBank/DDBJ databases">
        <title>Luteolibacter flavescens strain MCCC 1K03193, whole genome shotgun sequencing project.</title>
        <authorList>
            <person name="Zhao G."/>
            <person name="Shen L."/>
        </authorList>
    </citation>
    <scope>NUCLEOTIDE SEQUENCE [LARGE SCALE GENOMIC DNA]</scope>
    <source>
        <strain evidence="1 2">MCCC 1K03193</strain>
    </source>
</reference>
<evidence type="ECO:0000313" key="2">
    <source>
        <dbReference type="Proteomes" id="UP001207930"/>
    </source>
</evidence>
<sequence length="256" mass="28160">MKNREAIPSPTDLVSLGREQEAANLAATREQRELKELSWLDQVAAAREKLPPDADFAALAKAGMAAAKATREHASAETVAAFGKWLELDPDAALDFFGKASHNQSTDAFRFELGDWLGKGNEYRFGELTKRFPRAALALRQGAQALCHDRGADFTLQMASGLADPSKRLWLLYDCLEAEQWQGHLAKIPALLGDRQATRKLLSSIFGSEDSEILLAEIRDAGFAADDVALVETQVAEQKKARFQMETFPNRQSVLG</sequence>
<dbReference type="RefSeq" id="WP_264499643.1">
    <property type="nucleotide sequence ID" value="NZ_JAPDDS010000001.1"/>
</dbReference>
<keyword evidence="2" id="KW-1185">Reference proteome</keyword>